<evidence type="ECO:0000313" key="3">
    <source>
        <dbReference type="Proteomes" id="UP000572817"/>
    </source>
</evidence>
<dbReference type="EMBL" id="WWBZ02000033">
    <property type="protein sequence ID" value="KAF4306681.1"/>
    <property type="molecule type" value="Genomic_DNA"/>
</dbReference>
<accession>A0A8H4ISJ2</accession>
<proteinExistence type="predicted"/>
<gene>
    <name evidence="2" type="ORF">GTA08_BOTSDO05302</name>
</gene>
<sequence length="319" mass="35515">MSSNSLLAASNSAEHENHSGQRRVMWKDLPNEIILDIVAGAAEFDFAMIQSLQLVDRRLYNILKAYERSLCRGYAANQLLRIIPCFPDIISPQCGACGNVGCASGLSFSLLAEIQRRSRIVTTLLRQVFSLAPVCCCAQSWYQLFEVGTLLLYRLQERCDYDSKVSFITSMPLHALVAIFITLMQSVRAAQNGGIGLIHQDLQPEDPSVRSDIHLVFEDLILESGPEFVLAILNQDERADHALRLKYATLDEAQMHNPDGSPPRKSFISQLKRAFATQAGCRIGEVMSKAMALAGTKPLRNLDEAGVVDLVRFDDRRDE</sequence>
<dbReference type="AlphaFoldDB" id="A0A8H4ISJ2"/>
<keyword evidence="3" id="KW-1185">Reference proteome</keyword>
<organism evidence="2 3">
    <name type="scientific">Botryosphaeria dothidea</name>
    <dbReference type="NCBI Taxonomy" id="55169"/>
    <lineage>
        <taxon>Eukaryota</taxon>
        <taxon>Fungi</taxon>
        <taxon>Dikarya</taxon>
        <taxon>Ascomycota</taxon>
        <taxon>Pezizomycotina</taxon>
        <taxon>Dothideomycetes</taxon>
        <taxon>Dothideomycetes incertae sedis</taxon>
        <taxon>Botryosphaeriales</taxon>
        <taxon>Botryosphaeriaceae</taxon>
        <taxon>Botryosphaeria</taxon>
    </lineage>
</organism>
<evidence type="ECO:0008006" key="4">
    <source>
        <dbReference type="Google" id="ProtNLM"/>
    </source>
</evidence>
<name>A0A8H4ISJ2_9PEZI</name>
<protein>
    <recommendedName>
        <fullName evidence="4">F-box domain-containing protein</fullName>
    </recommendedName>
</protein>
<comment type="caution">
    <text evidence="2">The sequence shown here is derived from an EMBL/GenBank/DDBJ whole genome shotgun (WGS) entry which is preliminary data.</text>
</comment>
<feature type="region of interest" description="Disordered" evidence="1">
    <location>
        <begin position="1"/>
        <end position="21"/>
    </location>
</feature>
<dbReference type="Proteomes" id="UP000572817">
    <property type="component" value="Unassembled WGS sequence"/>
</dbReference>
<evidence type="ECO:0000256" key="1">
    <source>
        <dbReference type="SAM" id="MobiDB-lite"/>
    </source>
</evidence>
<feature type="compositionally biased region" description="Low complexity" evidence="1">
    <location>
        <begin position="1"/>
        <end position="12"/>
    </location>
</feature>
<dbReference type="OrthoDB" id="5372859at2759"/>
<reference evidence="2" key="1">
    <citation type="submission" date="2020-04" db="EMBL/GenBank/DDBJ databases">
        <title>Genome Assembly and Annotation of Botryosphaeria dothidea sdau 11-99, a Latent Pathogen of Apple Fruit Ring Rot in China.</title>
        <authorList>
            <person name="Yu C."/>
            <person name="Diao Y."/>
            <person name="Lu Q."/>
            <person name="Zhao J."/>
            <person name="Cui S."/>
            <person name="Peng C."/>
            <person name="He B."/>
            <person name="Liu H."/>
        </authorList>
    </citation>
    <scope>NUCLEOTIDE SEQUENCE [LARGE SCALE GENOMIC DNA]</scope>
    <source>
        <strain evidence="2">Sdau11-99</strain>
    </source>
</reference>
<evidence type="ECO:0000313" key="2">
    <source>
        <dbReference type="EMBL" id="KAF4306681.1"/>
    </source>
</evidence>